<organism evidence="12">
    <name type="scientific">Naegleria gruberi</name>
    <name type="common">Amoeba</name>
    <dbReference type="NCBI Taxonomy" id="5762"/>
    <lineage>
        <taxon>Eukaryota</taxon>
        <taxon>Discoba</taxon>
        <taxon>Heterolobosea</taxon>
        <taxon>Tetramitia</taxon>
        <taxon>Eutetramitia</taxon>
        <taxon>Vahlkampfiidae</taxon>
        <taxon>Naegleria</taxon>
    </lineage>
</organism>
<dbReference type="AlphaFoldDB" id="D2VV77"/>
<dbReference type="KEGG" id="ngr:NAEGRDRAFT_81340"/>
<feature type="compositionally biased region" description="Low complexity" evidence="9">
    <location>
        <begin position="306"/>
        <end position="334"/>
    </location>
</feature>
<dbReference type="EMBL" id="GG738901">
    <property type="protein sequence ID" value="EFC39261.1"/>
    <property type="molecule type" value="Genomic_DNA"/>
</dbReference>
<dbReference type="OrthoDB" id="248923at2759"/>
<dbReference type="PANTHER" id="PTHR48012">
    <property type="entry name" value="STERILE20-LIKE KINASE, ISOFORM B-RELATED"/>
    <property type="match status" value="1"/>
</dbReference>
<evidence type="ECO:0000256" key="7">
    <source>
        <dbReference type="ARBA" id="ARBA00047899"/>
    </source>
</evidence>
<protein>
    <submittedName>
        <fullName evidence="11">Predicted protein</fullName>
    </submittedName>
</protein>
<dbReference type="FunFam" id="1.10.510.10:FF:000421">
    <property type="entry name" value="Serine/threonine-protein kinase PAK 6"/>
    <property type="match status" value="1"/>
</dbReference>
<evidence type="ECO:0000256" key="3">
    <source>
        <dbReference type="ARBA" id="ARBA00022679"/>
    </source>
</evidence>
<reference evidence="11 12" key="1">
    <citation type="journal article" date="2010" name="Cell">
        <title>The genome of Naegleria gruberi illuminates early eukaryotic versatility.</title>
        <authorList>
            <person name="Fritz-Laylin L.K."/>
            <person name="Prochnik S.E."/>
            <person name="Ginger M.L."/>
            <person name="Dacks J.B."/>
            <person name="Carpenter M.L."/>
            <person name="Field M.C."/>
            <person name="Kuo A."/>
            <person name="Paredez A."/>
            <person name="Chapman J."/>
            <person name="Pham J."/>
            <person name="Shu S."/>
            <person name="Neupane R."/>
            <person name="Cipriano M."/>
            <person name="Mancuso J."/>
            <person name="Tu H."/>
            <person name="Salamov A."/>
            <person name="Lindquist E."/>
            <person name="Shapiro H."/>
            <person name="Lucas S."/>
            <person name="Grigoriev I.V."/>
            <person name="Cande W.Z."/>
            <person name="Fulton C."/>
            <person name="Rokhsar D.S."/>
            <person name="Dawson S.C."/>
        </authorList>
    </citation>
    <scope>NUCLEOTIDE SEQUENCE [LARGE SCALE GENOMIC DNA]</scope>
    <source>
        <strain evidence="11 12">NEG-M</strain>
    </source>
</reference>
<dbReference type="STRING" id="5762.D2VV77"/>
<feature type="compositionally biased region" description="Polar residues" evidence="9">
    <location>
        <begin position="279"/>
        <end position="304"/>
    </location>
</feature>
<evidence type="ECO:0000256" key="8">
    <source>
        <dbReference type="ARBA" id="ARBA00048679"/>
    </source>
</evidence>
<dbReference type="PROSITE" id="PS50011">
    <property type="entry name" value="PROTEIN_KINASE_DOM"/>
    <property type="match status" value="1"/>
</dbReference>
<keyword evidence="3" id="KW-0808">Transferase</keyword>
<accession>D2VV77</accession>
<keyword evidence="12" id="KW-1185">Reference proteome</keyword>
<feature type="domain" description="Protein kinase" evidence="10">
    <location>
        <begin position="1"/>
        <end position="203"/>
    </location>
</feature>
<evidence type="ECO:0000256" key="9">
    <source>
        <dbReference type="SAM" id="MobiDB-lite"/>
    </source>
</evidence>
<name>D2VV77_NAEGR</name>
<dbReference type="SUPFAM" id="SSF56112">
    <property type="entry name" value="Protein kinase-like (PK-like)"/>
    <property type="match status" value="1"/>
</dbReference>
<dbReference type="InterPro" id="IPR050629">
    <property type="entry name" value="STE20/SPS1-PAK"/>
</dbReference>
<keyword evidence="5" id="KW-0418">Kinase</keyword>
<evidence type="ECO:0000256" key="6">
    <source>
        <dbReference type="ARBA" id="ARBA00022840"/>
    </source>
</evidence>
<keyword evidence="6" id="KW-0067">ATP-binding</keyword>
<dbReference type="GO" id="GO:0005524">
    <property type="term" value="F:ATP binding"/>
    <property type="evidence" value="ECO:0007669"/>
    <property type="project" value="UniProtKB-KW"/>
</dbReference>
<dbReference type="Proteomes" id="UP000006671">
    <property type="component" value="Unassembled WGS sequence"/>
</dbReference>
<comment type="catalytic activity">
    <reaction evidence="7">
        <text>L-threonyl-[protein] + ATP = O-phospho-L-threonyl-[protein] + ADP + H(+)</text>
        <dbReference type="Rhea" id="RHEA:46608"/>
        <dbReference type="Rhea" id="RHEA-COMP:11060"/>
        <dbReference type="Rhea" id="RHEA-COMP:11605"/>
        <dbReference type="ChEBI" id="CHEBI:15378"/>
        <dbReference type="ChEBI" id="CHEBI:30013"/>
        <dbReference type="ChEBI" id="CHEBI:30616"/>
        <dbReference type="ChEBI" id="CHEBI:61977"/>
        <dbReference type="ChEBI" id="CHEBI:456216"/>
        <dbReference type="EC" id="2.7.11.1"/>
    </reaction>
</comment>
<feature type="region of interest" description="Disordered" evidence="9">
    <location>
        <begin position="223"/>
        <end position="355"/>
    </location>
</feature>
<evidence type="ECO:0000256" key="1">
    <source>
        <dbReference type="ARBA" id="ARBA00008874"/>
    </source>
</evidence>
<dbReference type="GO" id="GO:0004674">
    <property type="term" value="F:protein serine/threonine kinase activity"/>
    <property type="evidence" value="ECO:0007669"/>
    <property type="project" value="UniProtKB-KW"/>
</dbReference>
<feature type="compositionally biased region" description="Acidic residues" evidence="9">
    <location>
        <begin position="242"/>
        <end position="258"/>
    </location>
</feature>
<evidence type="ECO:0000256" key="5">
    <source>
        <dbReference type="ARBA" id="ARBA00022777"/>
    </source>
</evidence>
<keyword evidence="2" id="KW-0723">Serine/threonine-protein kinase</keyword>
<dbReference type="SMART" id="SM00220">
    <property type="entry name" value="S_TKc"/>
    <property type="match status" value="1"/>
</dbReference>
<dbReference type="InterPro" id="IPR000719">
    <property type="entry name" value="Prot_kinase_dom"/>
</dbReference>
<evidence type="ECO:0000256" key="2">
    <source>
        <dbReference type="ARBA" id="ARBA00022527"/>
    </source>
</evidence>
<dbReference type="Pfam" id="PF00069">
    <property type="entry name" value="Pkinase"/>
    <property type="match status" value="1"/>
</dbReference>
<evidence type="ECO:0000313" key="11">
    <source>
        <dbReference type="EMBL" id="EFC39261.1"/>
    </source>
</evidence>
<dbReference type="GeneID" id="8853453"/>
<dbReference type="eggNOG" id="KOG0201">
    <property type="taxonomic scope" value="Eukaryota"/>
</dbReference>
<dbReference type="InParanoid" id="D2VV77"/>
<keyword evidence="4" id="KW-0547">Nucleotide-binding</keyword>
<dbReference type="PANTHER" id="PTHR48012:SF10">
    <property type="entry name" value="FI20177P1"/>
    <property type="match status" value="1"/>
</dbReference>
<evidence type="ECO:0000259" key="10">
    <source>
        <dbReference type="PROSITE" id="PS50011"/>
    </source>
</evidence>
<comment type="catalytic activity">
    <reaction evidence="8">
        <text>L-seryl-[protein] + ATP = O-phospho-L-seryl-[protein] + ADP + H(+)</text>
        <dbReference type="Rhea" id="RHEA:17989"/>
        <dbReference type="Rhea" id="RHEA-COMP:9863"/>
        <dbReference type="Rhea" id="RHEA-COMP:11604"/>
        <dbReference type="ChEBI" id="CHEBI:15378"/>
        <dbReference type="ChEBI" id="CHEBI:29999"/>
        <dbReference type="ChEBI" id="CHEBI:30616"/>
        <dbReference type="ChEBI" id="CHEBI:83421"/>
        <dbReference type="ChEBI" id="CHEBI:456216"/>
        <dbReference type="EC" id="2.7.11.1"/>
    </reaction>
</comment>
<dbReference type="VEuPathDB" id="AmoebaDB:NAEGRDRAFT_81340"/>
<evidence type="ECO:0000313" key="12">
    <source>
        <dbReference type="Proteomes" id="UP000006671"/>
    </source>
</evidence>
<dbReference type="InterPro" id="IPR011009">
    <property type="entry name" value="Kinase-like_dom_sf"/>
</dbReference>
<comment type="similarity">
    <text evidence="1">Belongs to the protein kinase superfamily. STE Ser/Thr protein kinase family. STE20 subfamily.</text>
</comment>
<dbReference type="RefSeq" id="XP_002672005.1">
    <property type="nucleotide sequence ID" value="XM_002671959.1"/>
</dbReference>
<sequence>MDSEHIVKIFGSYVVRQSLWIVMELLVGGSVADLLKPGIIDEQHIAVILRETLKALEYLHNEHKMHRDMKAANILIGENGEVKLADFGVVGVLSNGGATDEQKRYTLVGTPYWMAPEVIKQEGSDQKADIWSLGITAIEMAKGAPPYSHMAPNYAIFLIPKNEPPSLEDTKFSKPFKEFITCCLQKNPQDRLPASELLKLKFIRSAKKNSILVDLIQRKSAWDESRKKPPNFGATKRRNIDSDTESDTSLDDISDEDESQHTTKKKNGQGFWQFDSDTDSASSNNQTVRLTPSKNNANQTSLKNITPLSSSTTVTPGTGVEISSVSSVSTINNTPSTRREQSQSQDSIEFVKSDDEYDSSTLKRKTVVLRKDLQNNLEQVSPNVDTIKRGGLPNIMADLVGQTPVQTKNILEDIIIPSLKESTSKIHLNTIVDELIKVEKKDPLFSKNLLSALMSRVNTRNDSPYINSNRSSLSTTTTPERFSLAYPEGLDSSPNALLNSQKESAIGKNLMQRWKIKIKTLE</sequence>
<dbReference type="Gene3D" id="1.10.510.10">
    <property type="entry name" value="Transferase(Phosphotransferase) domain 1"/>
    <property type="match status" value="1"/>
</dbReference>
<gene>
    <name evidence="11" type="ORF">NAEGRDRAFT_81340</name>
</gene>
<proteinExistence type="inferred from homology"/>
<dbReference type="GO" id="GO:0005737">
    <property type="term" value="C:cytoplasm"/>
    <property type="evidence" value="ECO:0007669"/>
    <property type="project" value="TreeGrafter"/>
</dbReference>
<evidence type="ECO:0000256" key="4">
    <source>
        <dbReference type="ARBA" id="ARBA00022741"/>
    </source>
</evidence>
<dbReference type="OMA" id="HNNELMK"/>